<name>A0A7J9LRX6_GOSSC</name>
<keyword evidence="2" id="KW-1185">Reference proteome</keyword>
<organism evidence="1 2">
    <name type="scientific">Gossypium schwendimanii</name>
    <name type="common">Cotton</name>
    <dbReference type="NCBI Taxonomy" id="34291"/>
    <lineage>
        <taxon>Eukaryota</taxon>
        <taxon>Viridiplantae</taxon>
        <taxon>Streptophyta</taxon>
        <taxon>Embryophyta</taxon>
        <taxon>Tracheophyta</taxon>
        <taxon>Spermatophyta</taxon>
        <taxon>Magnoliopsida</taxon>
        <taxon>eudicotyledons</taxon>
        <taxon>Gunneridae</taxon>
        <taxon>Pentapetalae</taxon>
        <taxon>rosids</taxon>
        <taxon>malvids</taxon>
        <taxon>Malvales</taxon>
        <taxon>Malvaceae</taxon>
        <taxon>Malvoideae</taxon>
        <taxon>Gossypium</taxon>
    </lineage>
</organism>
<protein>
    <submittedName>
        <fullName evidence="1">Uncharacterized protein</fullName>
    </submittedName>
</protein>
<dbReference type="EMBL" id="JABFAF010000007">
    <property type="protein sequence ID" value="MBA0861418.1"/>
    <property type="molecule type" value="Genomic_DNA"/>
</dbReference>
<evidence type="ECO:0000313" key="2">
    <source>
        <dbReference type="Proteomes" id="UP000593576"/>
    </source>
</evidence>
<accession>A0A7J9LRX6</accession>
<gene>
    <name evidence="1" type="ORF">Goshw_027645</name>
</gene>
<sequence length="354" mass="38953">MDEASKGAGLNSGEVVNCASKKVVVSGRKGGMNGDDFVAEDVLLEAEDVQMGANYSMSSIKFSKRVHKLLEDIERGLLECVDERSMGCFLPLSSCAGKYLLPDEPLNNDWLFGRVEGKQTLNVGQISVICRSLIWQIRLSRYRTCWRLKTSENSTKGEGIAISKPWNHDTSNKLEIRDHPSVVLQYPLWVSRYPPSKKTPSSKLSKKVEEAFDSWMVMERQKQRSLVKDAGLGSNTNGIRSGSTRFDVLVNLDRDKDNNGEISKKNLGPINGQSFCTDSTTVRAKLALNGRNKGKGLMGDLHIDLSVRFLSASCTIVKLGIDLPFRLVVIVNVDVAIDMGDGVVVVGGVIRDAQ</sequence>
<evidence type="ECO:0000313" key="1">
    <source>
        <dbReference type="EMBL" id="MBA0861418.1"/>
    </source>
</evidence>
<comment type="caution">
    <text evidence="1">The sequence shown here is derived from an EMBL/GenBank/DDBJ whole genome shotgun (WGS) entry which is preliminary data.</text>
</comment>
<reference evidence="1 2" key="1">
    <citation type="journal article" date="2019" name="Genome Biol. Evol.">
        <title>Insights into the evolution of the New World diploid cottons (Gossypium, subgenus Houzingenia) based on genome sequencing.</title>
        <authorList>
            <person name="Grover C.E."/>
            <person name="Arick M.A. 2nd"/>
            <person name="Thrash A."/>
            <person name="Conover J.L."/>
            <person name="Sanders W.S."/>
            <person name="Peterson D.G."/>
            <person name="Frelichowski J.E."/>
            <person name="Scheffler J.A."/>
            <person name="Scheffler B.E."/>
            <person name="Wendel J.F."/>
        </authorList>
    </citation>
    <scope>NUCLEOTIDE SEQUENCE [LARGE SCALE GENOMIC DNA]</scope>
    <source>
        <strain evidence="1">1</strain>
        <tissue evidence="1">Leaf</tissue>
    </source>
</reference>
<dbReference type="AlphaFoldDB" id="A0A7J9LRX6"/>
<dbReference type="Proteomes" id="UP000593576">
    <property type="component" value="Unassembled WGS sequence"/>
</dbReference>
<proteinExistence type="predicted"/>